<dbReference type="SMART" id="SM00355">
    <property type="entry name" value="ZnF_C2H2"/>
    <property type="match status" value="10"/>
</dbReference>
<feature type="compositionally biased region" description="Basic and acidic residues" evidence="8">
    <location>
        <begin position="849"/>
        <end position="862"/>
    </location>
</feature>
<feature type="domain" description="C2H2-type" evidence="9">
    <location>
        <begin position="976"/>
        <end position="1003"/>
    </location>
</feature>
<feature type="domain" description="C2H2-type" evidence="9">
    <location>
        <begin position="1497"/>
        <end position="1529"/>
    </location>
</feature>
<feature type="region of interest" description="Disordered" evidence="8">
    <location>
        <begin position="1109"/>
        <end position="1181"/>
    </location>
</feature>
<evidence type="ECO:0000256" key="1">
    <source>
        <dbReference type="ARBA" id="ARBA00004123"/>
    </source>
</evidence>
<dbReference type="GO" id="GO:0008270">
    <property type="term" value="F:zinc ion binding"/>
    <property type="evidence" value="ECO:0007669"/>
    <property type="project" value="UniProtKB-KW"/>
</dbReference>
<feature type="compositionally biased region" description="Polar residues" evidence="8">
    <location>
        <begin position="402"/>
        <end position="412"/>
    </location>
</feature>
<feature type="compositionally biased region" description="Basic and acidic residues" evidence="8">
    <location>
        <begin position="271"/>
        <end position="286"/>
    </location>
</feature>
<keyword evidence="2" id="KW-0479">Metal-binding</keyword>
<reference evidence="10 11" key="2">
    <citation type="submission" date="2017-04" db="EMBL/GenBank/DDBJ databases">
        <title>CpG methylation of centromeres and impact of large insertions on vertebrate speciation.</title>
        <authorList>
            <person name="Ichikawa K."/>
            <person name="Yoshimura J."/>
            <person name="Morishita S."/>
        </authorList>
    </citation>
    <scope>NUCLEOTIDE SEQUENCE</scope>
    <source>
        <strain evidence="10 11">HNI</strain>
    </source>
</reference>
<feature type="region of interest" description="Disordered" evidence="8">
    <location>
        <begin position="370"/>
        <end position="522"/>
    </location>
</feature>
<feature type="compositionally biased region" description="Polar residues" evidence="8">
    <location>
        <begin position="372"/>
        <end position="381"/>
    </location>
</feature>
<evidence type="ECO:0000259" key="9">
    <source>
        <dbReference type="PROSITE" id="PS50157"/>
    </source>
</evidence>
<feature type="region of interest" description="Disordered" evidence="8">
    <location>
        <begin position="937"/>
        <end position="957"/>
    </location>
</feature>
<dbReference type="PANTHER" id="PTHR24381">
    <property type="entry name" value="ZINC FINGER PROTEIN"/>
    <property type="match status" value="1"/>
</dbReference>
<name>A0A3P9L1K7_ORYLA</name>
<feature type="compositionally biased region" description="Acidic residues" evidence="8">
    <location>
        <begin position="466"/>
        <end position="475"/>
    </location>
</feature>
<keyword evidence="4 7" id="KW-0863">Zinc-finger</keyword>
<reference evidence="10" key="3">
    <citation type="submission" date="2025-08" db="UniProtKB">
        <authorList>
            <consortium name="Ensembl"/>
        </authorList>
    </citation>
    <scope>IDENTIFICATION</scope>
    <source>
        <strain evidence="10">HNI</strain>
    </source>
</reference>
<feature type="compositionally biased region" description="Polar residues" evidence="8">
    <location>
        <begin position="824"/>
        <end position="834"/>
    </location>
</feature>
<feature type="compositionally biased region" description="Basic and acidic residues" evidence="8">
    <location>
        <begin position="698"/>
        <end position="708"/>
    </location>
</feature>
<feature type="region of interest" description="Disordered" evidence="8">
    <location>
        <begin position="1594"/>
        <end position="1622"/>
    </location>
</feature>
<feature type="domain" description="C2H2-type" evidence="9">
    <location>
        <begin position="1370"/>
        <end position="1397"/>
    </location>
</feature>
<dbReference type="PROSITE" id="PS00028">
    <property type="entry name" value="ZINC_FINGER_C2H2_1"/>
    <property type="match status" value="7"/>
</dbReference>
<evidence type="ECO:0000256" key="4">
    <source>
        <dbReference type="ARBA" id="ARBA00022771"/>
    </source>
</evidence>
<reference evidence="10" key="4">
    <citation type="submission" date="2025-09" db="UniProtKB">
        <authorList>
            <consortium name="Ensembl"/>
        </authorList>
    </citation>
    <scope>IDENTIFICATION</scope>
    <source>
        <strain evidence="10">HNI</strain>
    </source>
</reference>
<dbReference type="Proteomes" id="UP000265180">
    <property type="component" value="Chromosome 11"/>
</dbReference>
<dbReference type="SUPFAM" id="SSF57667">
    <property type="entry name" value="beta-beta-alpha zinc fingers"/>
    <property type="match status" value="4"/>
</dbReference>
<feature type="region of interest" description="Disordered" evidence="8">
    <location>
        <begin position="113"/>
        <end position="286"/>
    </location>
</feature>
<evidence type="ECO:0000256" key="2">
    <source>
        <dbReference type="ARBA" id="ARBA00022723"/>
    </source>
</evidence>
<feature type="compositionally biased region" description="Basic residues" evidence="8">
    <location>
        <begin position="743"/>
        <end position="752"/>
    </location>
</feature>
<keyword evidence="5" id="KW-0862">Zinc</keyword>
<dbReference type="GO" id="GO:0005634">
    <property type="term" value="C:nucleus"/>
    <property type="evidence" value="ECO:0007669"/>
    <property type="project" value="UniProtKB-SubCell"/>
</dbReference>
<feature type="compositionally biased region" description="Basic residues" evidence="8">
    <location>
        <begin position="421"/>
        <end position="435"/>
    </location>
</feature>
<protein>
    <recommendedName>
        <fullName evidence="9">C2H2-type domain-containing protein</fullName>
    </recommendedName>
</protein>
<dbReference type="Gene3D" id="3.30.160.60">
    <property type="entry name" value="Classic Zinc Finger"/>
    <property type="match status" value="5"/>
</dbReference>
<dbReference type="InterPro" id="IPR013087">
    <property type="entry name" value="Znf_C2H2_type"/>
</dbReference>
<accession>A0A3P9L1K7</accession>
<comment type="subcellular location">
    <subcellularLocation>
        <location evidence="1">Nucleus</location>
    </subcellularLocation>
</comment>
<dbReference type="InterPro" id="IPR036236">
    <property type="entry name" value="Znf_C2H2_sf"/>
</dbReference>
<keyword evidence="3" id="KW-0677">Repeat</keyword>
<dbReference type="PROSITE" id="PS50157">
    <property type="entry name" value="ZINC_FINGER_C2H2_2"/>
    <property type="match status" value="6"/>
</dbReference>
<evidence type="ECO:0000256" key="7">
    <source>
        <dbReference type="PROSITE-ProRule" id="PRU00042"/>
    </source>
</evidence>
<dbReference type="Ensembl" id="ENSORLT00020033084.1">
    <property type="protein sequence ID" value="ENSORLP00020014558.1"/>
    <property type="gene ID" value="ENSORLG00020015560.1"/>
</dbReference>
<evidence type="ECO:0000313" key="11">
    <source>
        <dbReference type="Proteomes" id="UP000265180"/>
    </source>
</evidence>
<feature type="compositionally biased region" description="Basic and acidic residues" evidence="8">
    <location>
        <begin position="58"/>
        <end position="73"/>
    </location>
</feature>
<feature type="compositionally biased region" description="Basic and acidic residues" evidence="8">
    <location>
        <begin position="494"/>
        <end position="505"/>
    </location>
</feature>
<evidence type="ECO:0000256" key="8">
    <source>
        <dbReference type="SAM" id="MobiDB-lite"/>
    </source>
</evidence>
<feature type="region of interest" description="Disordered" evidence="8">
    <location>
        <begin position="802"/>
        <end position="869"/>
    </location>
</feature>
<dbReference type="PANTHER" id="PTHR24381:SF393">
    <property type="entry name" value="CHROMATIN-LINKED ADAPTOR FOR MSL PROTEINS, ISOFORM B"/>
    <property type="match status" value="1"/>
</dbReference>
<feature type="region of interest" description="Disordered" evidence="8">
    <location>
        <begin position="1"/>
        <end position="73"/>
    </location>
</feature>
<keyword evidence="6" id="KW-0539">Nucleus</keyword>
<feature type="region of interest" description="Disordered" evidence="8">
    <location>
        <begin position="1047"/>
        <end position="1077"/>
    </location>
</feature>
<feature type="region of interest" description="Disordered" evidence="8">
    <location>
        <begin position="535"/>
        <end position="618"/>
    </location>
</feature>
<organism evidence="10 11">
    <name type="scientific">Oryzias latipes</name>
    <name type="common">Japanese rice fish</name>
    <name type="synonym">Japanese killifish</name>
    <dbReference type="NCBI Taxonomy" id="8090"/>
    <lineage>
        <taxon>Eukaryota</taxon>
        <taxon>Metazoa</taxon>
        <taxon>Chordata</taxon>
        <taxon>Craniata</taxon>
        <taxon>Vertebrata</taxon>
        <taxon>Euteleostomi</taxon>
        <taxon>Actinopterygii</taxon>
        <taxon>Neopterygii</taxon>
        <taxon>Teleostei</taxon>
        <taxon>Neoteleostei</taxon>
        <taxon>Acanthomorphata</taxon>
        <taxon>Ovalentaria</taxon>
        <taxon>Atherinomorphae</taxon>
        <taxon>Beloniformes</taxon>
        <taxon>Adrianichthyidae</taxon>
        <taxon>Oryziinae</taxon>
        <taxon>Oryzias</taxon>
    </lineage>
</organism>
<feature type="domain" description="C2H2-type" evidence="9">
    <location>
        <begin position="1427"/>
        <end position="1454"/>
    </location>
</feature>
<proteinExistence type="predicted"/>
<feature type="compositionally biased region" description="Basic residues" evidence="8">
    <location>
        <begin position="811"/>
        <end position="820"/>
    </location>
</feature>
<sequence length="1690" mass="187341">MTSVGDKAAGSMQGDCEGPEEAPEVLDHHYEPGMDPNLTQPEGEAPHPPQEQTPTERASNEDDARNSEKKEQKALQLVLNELLQQQKHRPGRRFKKKTLMKMAKLLVIARGWDGEAGPPVLNQEAPVGTGGTLLPDDITEAPDHSAVLDPSSAERQKSDKDEKSETGSGGHSIPDLQVASRSNMKIEEEETDGELQTSAASCLSGEAPTALEGMTSVGDKAAGSMQGDCEGPEEAPEVLDHPYEPGMDPNLTQPDGEAPHPPQEQTPTERASNEDDARNSEKKEQKALQLVLNELLQQQKHRPGRRFKKKTLMKMAKLLVIARGWDGEAGPPVLNQEAPVATGEDDLVETTAALNQQELYKEHLETQKEDLNLSQQASGASRTKEDKECWLTSSRSNREGLLTQTNEEQNPGTFRVLEAHRPRKGTKKASRTSKNKRAEPKPPEETSAEKQKTHHGAQTAVRLQSEEEVASAEQDEGLRGTVTILTLTKVRNKKQLDNVDGAEGHHGKKRRNSTVTKLAQTEPDAETLVAQRQNLQELPPGGAVLPGRTTVKSNRPKPRRRIADKAVPPPEGLLRERSPAEGSEQTRVQRTAAKMGKSKSRKHRAEPEFSALESFPEKKQHEVWFGSVSLKEEEGEQPIETIKKRRGRKRKEEWTEDKLQSSEPPTNKTAAAVTAGGGQPKPAVQGERKPRGRKKKIKLELPEERSEDISNMAAVEKTREEHLKTVKDLNSKTENCEHPASTMKKRWRKRKNSAADVTLSLPGPSIPPGDMSETLKEKTRKVPLDAAVADVPLVLCSSSLNPSLPADSVVKTKKKRGRRPKQPEATSQIPQTRPSLEFKDSNLNPKPPENAKKREQKSKMDKLSGQTPENTQIFKFKAIKQEYDDSVTSQLLCHTEEWAPPRRKPRRRRTSGIIRTVRKVKQPHTFRNLLPIDLSESGKKTDRLSGLGEGRVPNVNAPPKNHELLQQTMNSEVQSHLCSVCGRSFRHLSVLTLHRLIHADGKPLTRPPRKKRSLKPPQLSCPCCAAAFNSKTQLLLHLSHAESCTAQPQAGGQHRGDITAFAGHLPTHGRRRHSCPTCKKTFRSPAGLSLHRKVHTRTCTSTESFQDLDLRLLPETQSGPPETKSGPPVTQSGPPETQSGPPETQSGPPVTQSGPPESQLGPPETQSGALDTQSEKPLSEPKAGSVASVLFSCPTCRLLHPHWCHFVLHMRTHSTGWCRRCDVCSQQHSQDEEPPKHCSACCELSGEAETCRRMLSGSWKEAEPVRGECQHPEEEQTREGWEFSLGGGPDEGVDIQLSSPSPCSSASVEQVDVSHPSVNPKSNQGARQLFFRPQAILLRRFMCARWGRCFPHWSRLRVYRGLHQKPGKAFRCSNCELDFHFLGSYLRHLQEHAAQTPHGCAACPATFAEEHQLSSHVSECHGRRRCRTCSRCGKPFSSLLNLKKHELLHRGVRPYVCTRCQLPFSSSADLTAHLNVHEARLRVPEPTPLLEPLSFPYPCRKCNATFSSAELLQAHQVCHFTATRMSERPSESPASYLTRRILEDPQRSALESPQEPRPLPVSTRKHLFRYPHPDRLYVVPAPPSEPALLISDSEDEVGTSAEPGSSLEKPASSSRPQAKEVSEMDQLDLLIQSLIPERDFSESESCCESKAPPLLVSPQMDDMHSCAICTAAFTELSELHAHYMEHARIL</sequence>
<feature type="region of interest" description="Disordered" evidence="8">
    <location>
        <begin position="1545"/>
        <end position="1564"/>
    </location>
</feature>
<feature type="domain" description="C2H2-type" evidence="9">
    <location>
        <begin position="1455"/>
        <end position="1482"/>
    </location>
</feature>
<feature type="compositionally biased region" description="Basic and acidic residues" evidence="8">
    <location>
        <begin position="436"/>
        <end position="451"/>
    </location>
</feature>
<dbReference type="Pfam" id="PF00096">
    <property type="entry name" value="zf-C2H2"/>
    <property type="match status" value="2"/>
</dbReference>
<feature type="domain" description="C2H2-type" evidence="9">
    <location>
        <begin position="1073"/>
        <end position="1096"/>
    </location>
</feature>
<feature type="compositionally biased region" description="Basic and acidic residues" evidence="8">
    <location>
        <begin position="716"/>
        <end position="737"/>
    </location>
</feature>
<feature type="compositionally biased region" description="Basic and acidic residues" evidence="8">
    <location>
        <begin position="152"/>
        <end position="165"/>
    </location>
</feature>
<feature type="region of interest" description="Disordered" evidence="8">
    <location>
        <begin position="630"/>
        <end position="778"/>
    </location>
</feature>
<feature type="compositionally biased region" description="Polar residues" evidence="8">
    <location>
        <begin position="1128"/>
        <end position="1156"/>
    </location>
</feature>
<evidence type="ECO:0000256" key="3">
    <source>
        <dbReference type="ARBA" id="ARBA00022737"/>
    </source>
</evidence>
<feature type="compositionally biased region" description="Basic and acidic residues" evidence="8">
    <location>
        <begin position="650"/>
        <end position="660"/>
    </location>
</feature>
<reference key="1">
    <citation type="journal article" date="2007" name="Nature">
        <title>The medaka draft genome and insights into vertebrate genome evolution.</title>
        <authorList>
            <person name="Kasahara M."/>
            <person name="Naruse K."/>
            <person name="Sasaki S."/>
            <person name="Nakatani Y."/>
            <person name="Qu W."/>
            <person name="Ahsan B."/>
            <person name="Yamada T."/>
            <person name="Nagayasu Y."/>
            <person name="Doi K."/>
            <person name="Kasai Y."/>
            <person name="Jindo T."/>
            <person name="Kobayashi D."/>
            <person name="Shimada A."/>
            <person name="Toyoda A."/>
            <person name="Kuroki Y."/>
            <person name="Fujiyama A."/>
            <person name="Sasaki T."/>
            <person name="Shimizu A."/>
            <person name="Asakawa S."/>
            <person name="Shimizu N."/>
            <person name="Hashimoto S."/>
            <person name="Yang J."/>
            <person name="Lee Y."/>
            <person name="Matsushima K."/>
            <person name="Sugano S."/>
            <person name="Sakaizumi M."/>
            <person name="Narita T."/>
            <person name="Ohishi K."/>
            <person name="Haga S."/>
            <person name="Ohta F."/>
            <person name="Nomoto H."/>
            <person name="Nogata K."/>
            <person name="Morishita T."/>
            <person name="Endo T."/>
            <person name="Shin-I T."/>
            <person name="Takeda H."/>
            <person name="Morishita S."/>
            <person name="Kohara Y."/>
        </authorList>
    </citation>
    <scope>NUCLEOTIDE SEQUENCE [LARGE SCALE GENOMIC DNA]</scope>
    <source>
        <strain>Hd-rR</strain>
    </source>
</reference>
<evidence type="ECO:0000256" key="6">
    <source>
        <dbReference type="ARBA" id="ARBA00023242"/>
    </source>
</evidence>
<evidence type="ECO:0000313" key="10">
    <source>
        <dbReference type="Ensembl" id="ENSORLP00020014558.1"/>
    </source>
</evidence>
<evidence type="ECO:0000256" key="5">
    <source>
        <dbReference type="ARBA" id="ARBA00022833"/>
    </source>
</evidence>